<dbReference type="OrthoDB" id="6504897at2"/>
<dbReference type="EMBL" id="RCZD01000016">
    <property type="protein sequence ID" value="TPG56847.1"/>
    <property type="molecule type" value="Genomic_DNA"/>
</dbReference>
<protein>
    <submittedName>
        <fullName evidence="2">Uncharacterized protein</fullName>
    </submittedName>
</protein>
<keyword evidence="3" id="KW-1185">Reference proteome</keyword>
<evidence type="ECO:0000313" key="2">
    <source>
        <dbReference type="EMBL" id="TPG56847.1"/>
    </source>
</evidence>
<accession>A0A502G4D8</accession>
<comment type="caution">
    <text evidence="2">The sequence shown here is derived from an EMBL/GenBank/DDBJ whole genome shotgun (WGS) entry which is preliminary data.</text>
</comment>
<proteinExistence type="predicted"/>
<feature type="compositionally biased region" description="Polar residues" evidence="1">
    <location>
        <begin position="1"/>
        <end position="15"/>
    </location>
</feature>
<gene>
    <name evidence="2" type="ORF">EAH77_22505</name>
</gene>
<sequence>MHTHNVNSKTATTTPPERWGAKSTSLRMDGFITDISSSHPFDVIRADVVISRLEKHAHAGCGLHYEIYESRLIGSALDHLSRLPMKDRPVFIGTADRRGITLTWAAEEKAQNAYSELMAEIAAEQE</sequence>
<evidence type="ECO:0000313" key="3">
    <source>
        <dbReference type="Proteomes" id="UP000317663"/>
    </source>
</evidence>
<feature type="region of interest" description="Disordered" evidence="1">
    <location>
        <begin position="1"/>
        <end position="21"/>
    </location>
</feature>
<evidence type="ECO:0000256" key="1">
    <source>
        <dbReference type="SAM" id="MobiDB-lite"/>
    </source>
</evidence>
<name>A0A502G4D8_9GAMM</name>
<reference evidence="2 3" key="1">
    <citation type="journal article" date="2019" name="Environ. Microbiol.">
        <title>Species interactions and distinct microbial communities in high Arctic permafrost affected cryosols are associated with the CH4 and CO2 gas fluxes.</title>
        <authorList>
            <person name="Altshuler I."/>
            <person name="Hamel J."/>
            <person name="Turney S."/>
            <person name="Magnuson E."/>
            <person name="Levesque R."/>
            <person name="Greer C."/>
            <person name="Whyte L.G."/>
        </authorList>
    </citation>
    <scope>NUCLEOTIDE SEQUENCE [LARGE SCALE GENOMIC DNA]</scope>
    <source>
        <strain evidence="2 3">E4</strain>
    </source>
</reference>
<dbReference type="RefSeq" id="WP_140475246.1">
    <property type="nucleotide sequence ID" value="NZ_RCZD01000016.1"/>
</dbReference>
<dbReference type="Proteomes" id="UP000317663">
    <property type="component" value="Unassembled WGS sequence"/>
</dbReference>
<dbReference type="AlphaFoldDB" id="A0A502G4D8"/>
<organism evidence="2 3">
    <name type="scientific">Ewingella americana</name>
    <dbReference type="NCBI Taxonomy" id="41202"/>
    <lineage>
        <taxon>Bacteria</taxon>
        <taxon>Pseudomonadati</taxon>
        <taxon>Pseudomonadota</taxon>
        <taxon>Gammaproteobacteria</taxon>
        <taxon>Enterobacterales</taxon>
        <taxon>Yersiniaceae</taxon>
        <taxon>Ewingella</taxon>
    </lineage>
</organism>